<evidence type="ECO:0000313" key="2">
    <source>
        <dbReference type="Proteomes" id="UP001143463"/>
    </source>
</evidence>
<comment type="caution">
    <text evidence="1">The sequence shown here is derived from an EMBL/GenBank/DDBJ whole genome shotgun (WGS) entry which is preliminary data.</text>
</comment>
<dbReference type="InterPro" id="IPR043519">
    <property type="entry name" value="NT_sf"/>
</dbReference>
<name>A0A9W6NUA1_9PSEU</name>
<dbReference type="SUPFAM" id="SSF81301">
    <property type="entry name" value="Nucleotidyltransferase"/>
    <property type="match status" value="1"/>
</dbReference>
<organism evidence="1 2">
    <name type="scientific">Pseudonocardia halophobica</name>
    <dbReference type="NCBI Taxonomy" id="29401"/>
    <lineage>
        <taxon>Bacteria</taxon>
        <taxon>Bacillati</taxon>
        <taxon>Actinomycetota</taxon>
        <taxon>Actinomycetes</taxon>
        <taxon>Pseudonocardiales</taxon>
        <taxon>Pseudonocardiaceae</taxon>
        <taxon>Pseudonocardia</taxon>
    </lineage>
</organism>
<dbReference type="Pfam" id="PF03682">
    <property type="entry name" value="UPF0158"/>
    <property type="match status" value="1"/>
</dbReference>
<accession>A0A9W6NUA1</accession>
<dbReference type="AlphaFoldDB" id="A0A9W6NUA1"/>
<proteinExistence type="predicted"/>
<dbReference type="Gene3D" id="3.30.460.10">
    <property type="entry name" value="Beta Polymerase, domain 2"/>
    <property type="match status" value="1"/>
</dbReference>
<sequence length="258" mass="28997">MLDPAQVDLGELADALDDRTPEVQWWIDPRTGRIVSTVPEIYSGEPDDSEELQEQGWVAIEQTGSREGYQDMADFTAGVQHRRAAELLDRALNGRGAFRRFKNTLFEFPEVRDQWFRFRDARARRRALDWLADAGLVDPEAAEQAAAGYPDPAPENEDLPAAVAAELATHYGDRLHQVLLVGPWASGEGSVESELDLLLVLDDLESPWGELRAVESVLWRHTERSGITVCAYPVTQAQLSRPEEPWLVRARAEAVRLR</sequence>
<reference evidence="1" key="2">
    <citation type="submission" date="2023-01" db="EMBL/GenBank/DDBJ databases">
        <authorList>
            <person name="Sun Q."/>
            <person name="Evtushenko L."/>
        </authorList>
    </citation>
    <scope>NUCLEOTIDE SEQUENCE</scope>
    <source>
        <strain evidence="1">VKM Ac-1069</strain>
    </source>
</reference>
<evidence type="ECO:0000313" key="1">
    <source>
        <dbReference type="EMBL" id="GLL09087.1"/>
    </source>
</evidence>
<protein>
    <recommendedName>
        <fullName evidence="3">Polymerase nucleotidyl transferase domain-containing protein</fullName>
    </recommendedName>
</protein>
<evidence type="ECO:0008006" key="3">
    <source>
        <dbReference type="Google" id="ProtNLM"/>
    </source>
</evidence>
<dbReference type="RefSeq" id="WP_037042076.1">
    <property type="nucleotide sequence ID" value="NZ_BAAAUZ010000015.1"/>
</dbReference>
<dbReference type="InterPro" id="IPR005361">
    <property type="entry name" value="UPF0158"/>
</dbReference>
<dbReference type="EMBL" id="BSFQ01000001">
    <property type="protein sequence ID" value="GLL09087.1"/>
    <property type="molecule type" value="Genomic_DNA"/>
</dbReference>
<dbReference type="Proteomes" id="UP001143463">
    <property type="component" value="Unassembled WGS sequence"/>
</dbReference>
<keyword evidence="2" id="KW-1185">Reference proteome</keyword>
<gene>
    <name evidence="1" type="ORF">GCM10017577_02270</name>
</gene>
<reference evidence="1" key="1">
    <citation type="journal article" date="2014" name="Int. J. Syst. Evol. Microbiol.">
        <title>Complete genome sequence of Corynebacterium casei LMG S-19264T (=DSM 44701T), isolated from a smear-ripened cheese.</title>
        <authorList>
            <consortium name="US DOE Joint Genome Institute (JGI-PGF)"/>
            <person name="Walter F."/>
            <person name="Albersmeier A."/>
            <person name="Kalinowski J."/>
            <person name="Ruckert C."/>
        </authorList>
    </citation>
    <scope>NUCLEOTIDE SEQUENCE</scope>
    <source>
        <strain evidence="1">VKM Ac-1069</strain>
    </source>
</reference>